<evidence type="ECO:0000256" key="1">
    <source>
        <dbReference type="ARBA" id="ARBA00004123"/>
    </source>
</evidence>
<dbReference type="GO" id="GO:0010833">
    <property type="term" value="P:telomere maintenance via telomere lengthening"/>
    <property type="evidence" value="ECO:0007669"/>
    <property type="project" value="TreeGrafter"/>
</dbReference>
<keyword evidence="7" id="KW-0238">DNA-binding</keyword>
<comment type="similarity">
    <text evidence="3">Belongs to the CTC1 family.</text>
</comment>
<name>A0A163KWI4_ABSGL</name>
<dbReference type="Pfam" id="PF15489">
    <property type="entry name" value="CTC1"/>
    <property type="match status" value="2"/>
</dbReference>
<comment type="subcellular location">
    <subcellularLocation>
        <location evidence="2">Chromosome</location>
        <location evidence="2">Telomere</location>
    </subcellularLocation>
    <subcellularLocation>
        <location evidence="1">Nucleus</location>
    </subcellularLocation>
</comment>
<protein>
    <recommendedName>
        <fullName evidence="4">CST complex subunit CTC1</fullName>
    </recommendedName>
</protein>
<evidence type="ECO:0000256" key="7">
    <source>
        <dbReference type="ARBA" id="ARBA00023125"/>
    </source>
</evidence>
<evidence type="ECO:0000256" key="2">
    <source>
        <dbReference type="ARBA" id="ARBA00004574"/>
    </source>
</evidence>
<dbReference type="GO" id="GO:0003697">
    <property type="term" value="F:single-stranded DNA binding"/>
    <property type="evidence" value="ECO:0007669"/>
    <property type="project" value="InterPro"/>
</dbReference>
<dbReference type="GO" id="GO:1990879">
    <property type="term" value="C:CST complex"/>
    <property type="evidence" value="ECO:0007669"/>
    <property type="project" value="TreeGrafter"/>
</dbReference>
<dbReference type="EMBL" id="LT553497">
    <property type="protein sequence ID" value="SAM00970.1"/>
    <property type="molecule type" value="Genomic_DNA"/>
</dbReference>
<evidence type="ECO:0000256" key="4">
    <source>
        <dbReference type="ARBA" id="ARBA00016175"/>
    </source>
</evidence>
<evidence type="ECO:0000313" key="11">
    <source>
        <dbReference type="Proteomes" id="UP000078561"/>
    </source>
</evidence>
<accession>A0A163KWI4</accession>
<keyword evidence="5" id="KW-0158">Chromosome</keyword>
<feature type="compositionally biased region" description="Acidic residues" evidence="9">
    <location>
        <begin position="393"/>
        <end position="403"/>
    </location>
</feature>
<organism evidence="10">
    <name type="scientific">Absidia glauca</name>
    <name type="common">Pin mould</name>
    <dbReference type="NCBI Taxonomy" id="4829"/>
    <lineage>
        <taxon>Eukaryota</taxon>
        <taxon>Fungi</taxon>
        <taxon>Fungi incertae sedis</taxon>
        <taxon>Mucoromycota</taxon>
        <taxon>Mucoromycotina</taxon>
        <taxon>Mucoromycetes</taxon>
        <taxon>Mucorales</taxon>
        <taxon>Cunninghamellaceae</taxon>
        <taxon>Absidia</taxon>
    </lineage>
</organism>
<evidence type="ECO:0000256" key="3">
    <source>
        <dbReference type="ARBA" id="ARBA00006332"/>
    </source>
</evidence>
<evidence type="ECO:0000256" key="5">
    <source>
        <dbReference type="ARBA" id="ARBA00022454"/>
    </source>
</evidence>
<evidence type="ECO:0000256" key="6">
    <source>
        <dbReference type="ARBA" id="ARBA00022895"/>
    </source>
</evidence>
<dbReference type="InParanoid" id="A0A163KWI4"/>
<evidence type="ECO:0000256" key="9">
    <source>
        <dbReference type="SAM" id="MobiDB-lite"/>
    </source>
</evidence>
<dbReference type="Proteomes" id="UP000078561">
    <property type="component" value="Unassembled WGS sequence"/>
</dbReference>
<dbReference type="STRING" id="4829.A0A163KWI4"/>
<feature type="region of interest" description="Disordered" evidence="9">
    <location>
        <begin position="391"/>
        <end position="412"/>
    </location>
</feature>
<proteinExistence type="inferred from homology"/>
<sequence length="1330" mass="150464">MISVKQLIEGRKANDHLPSLHVCGRLYTVTSYTTDYGQRGSLLLFDILTGQDSILCQVDRTYHDLQDALISIPHWTFIELGNGARYLQFTMDSVRRLGSSVGTLLEEKTLATQAALQLLEDSTYTNFSCIHPRQLATVVTGDIESGRQAVTVAGRLSAKSILYLRHGSEACFIIEIKDVAKLYSSTSTSSFSAQPFRWTVPVVFKGDCFIKYYSELQVGRHYIFSQLQTTIMTTSATQQQQRKITKRSVLKFHPTVSSFLELNRQQCERLLAKYNKGDSQTTSFDMDSPLDTTTAPIESLAKLDTKEINLKTYTGVVTRVVDPLFGVYELDQRILLCLFHYLGYSEICPFRVGTRLTISHCHVLSLDTPSRVKVSPLLDLDWKAPRMTHLSEDDLGDDDEDDGLGQHRQQRHQKSSRYILVACMRSDVRIDRFMDGAQGEYDDVALDADKSLDQADTYQRHFKYLIYTHCISRHLNFTALMRQLELFASIRVKFGNRVEPNVACDGNDNGAASPLIWMGKRLVELVFSTTGSRSTHGQGDLYGDFFQHGFSCLAVNETTNRTHKVMLDSCPSLHQLISTILNSTNTSDDNDDDSLFYKVDHAPLIEIPPSFVTSHSNVTRYCYDAKLKDTDWVIGLVDSLPDGRLYFMDDTLRIALLVENSKAPIRSSKRTNKVSLGHMYVIKRFHLVVEKLTMQGTSSSSSSSRSLEQRYMMCDIQDMKHLAPFTPSSTNSTTLSIFIPTKKDDKLRLSHFILVDDDTMDLDLYIYNITEIMPTAMVKDKDGVVGFEKTIRVMRYGLTTRMDQDNLRTTEGFTPALATLVFTSKMDSLSYLGDLQEGSWFGLTTMDATDQFISRIDTKAKNDDDSALDQPTFFVDRKKHQIYPVVQRHQQHFYAQSQQQDDDPLRGNIMLVEPVFVQLPRPPLAVNMKRWQDVPVVVGVAAAIKDKEPSKQQQKWGSKNDRMAIHGTVLFKGFTTDSMESYGSKHWTPEEDEKDVILFQRLGVGMGRRGLKVFLRLRQVGGLETTDIYISGNMHHLMYTYGVIPGNNITIFRVERRKAAQSQKVYFTACPYSYIQPHPQLGATLFDDLLALENTEKVPTLDLARLHPCKENDRPDDDDNDDDGIGNTIFKATITVRRILKIELQWICTTCGTEFYRAKCFGNCGNTSRRVFRAEAKVQVSDGTADVLAMIDGEALVFQLLMLLPSQKEALKQAALHHGTLASGRWLGKGNDDTHGPTDASLRNGMTLDDLCTRARRYGRFELYGKRYYQQKKAGTSGAMMDQLALRQVMLSGQKHPVQTLSYSFVRVKVEALDPVDSQQLAWKLIDQLS</sequence>
<keyword evidence="11" id="KW-1185">Reference proteome</keyword>
<dbReference type="GO" id="GO:0045740">
    <property type="term" value="P:positive regulation of DNA replication"/>
    <property type="evidence" value="ECO:0007669"/>
    <property type="project" value="TreeGrafter"/>
</dbReference>
<dbReference type="PANTHER" id="PTHR14865:SF2">
    <property type="entry name" value="CST COMPLEX SUBUNIT CTC1"/>
    <property type="match status" value="1"/>
</dbReference>
<evidence type="ECO:0000313" key="10">
    <source>
        <dbReference type="EMBL" id="SAM00970.1"/>
    </source>
</evidence>
<dbReference type="OMA" id="RFPVEAC"/>
<reference evidence="10" key="1">
    <citation type="submission" date="2016-04" db="EMBL/GenBank/DDBJ databases">
        <authorList>
            <person name="Evans L.H."/>
            <person name="Alamgir A."/>
            <person name="Owens N."/>
            <person name="Weber N.D."/>
            <person name="Virtaneva K."/>
            <person name="Barbian K."/>
            <person name="Babar A."/>
            <person name="Rosenke K."/>
        </authorList>
    </citation>
    <scope>NUCLEOTIDE SEQUENCE [LARGE SCALE GENOMIC DNA]</scope>
    <source>
        <strain evidence="10">CBS 101.48</strain>
    </source>
</reference>
<dbReference type="PANTHER" id="PTHR14865">
    <property type="entry name" value="CST COMPLEX SUBUNIT CTC1"/>
    <property type="match status" value="1"/>
</dbReference>
<keyword evidence="6" id="KW-0779">Telomere</keyword>
<dbReference type="GO" id="GO:0042162">
    <property type="term" value="F:telomeric DNA binding"/>
    <property type="evidence" value="ECO:0007669"/>
    <property type="project" value="TreeGrafter"/>
</dbReference>
<dbReference type="InterPro" id="IPR042617">
    <property type="entry name" value="CTC1-like"/>
</dbReference>
<gene>
    <name evidence="10" type="primary">ABSGL_06706.1 scaffold 8661</name>
</gene>
<keyword evidence="8" id="KW-0539">Nucleus</keyword>
<dbReference type="InterPro" id="IPR029156">
    <property type="entry name" value="CTC1"/>
</dbReference>
<evidence type="ECO:0000256" key="8">
    <source>
        <dbReference type="ARBA" id="ARBA00023242"/>
    </source>
</evidence>
<dbReference type="OrthoDB" id="2314520at2759"/>